<dbReference type="RefSeq" id="WP_106091249.1">
    <property type="nucleotide sequence ID" value="NZ_PVNL01000086.1"/>
</dbReference>
<evidence type="ECO:0000313" key="3">
    <source>
        <dbReference type="EMBL" id="PRQ06060.1"/>
    </source>
</evidence>
<feature type="transmembrane region" description="Helical" evidence="2">
    <location>
        <begin position="235"/>
        <end position="257"/>
    </location>
</feature>
<evidence type="ECO:0000256" key="2">
    <source>
        <dbReference type="SAM" id="Phobius"/>
    </source>
</evidence>
<feature type="region of interest" description="Disordered" evidence="1">
    <location>
        <begin position="495"/>
        <end position="529"/>
    </location>
</feature>
<dbReference type="OrthoDB" id="5487484at2"/>
<sequence>MEPQIFRDQLDGLAEQLEQRDPNPAASWVGESRTLDAIKERCVWLLDNHAGIESISDSETTARRVRLYLLDRSAAGAALLDVAGRSKEAGVLLSRCAEHCPDIGDQRLYQAGVADLSSFSKLVRASWLLRHNQLDEARRLGAALASAAPPIAELGRRIAKTPTPINGAPALFTINGCGVKFYGNLDHETDGSYTTIRFATLIFIPIIPIDAYNVTDHGDQYQIHGKVPLGLLMRVWQYGLLALLALVITFGVVSSYLDSPERHLRLAIDEVAQLESSDPEAALERYEQLAIEYNGVDDDTDLLPVVQGWVRMATAQVPDPITPAAVDPITGIIERYAALPGRVQNNELAEPFVDRLLDWSDQLDTDTPEGADASLELLIAADRFAPPSRRERVDRSIAAARMALATQLAVDWPLEALRQYARLAEDEPKARDAMGELIAALPDSPTLFADIAPELRVWGAEVDPAESARAGELANRGLALANDPERALMLQHGAPAPDPALAVEGADEGADEDAEQPQAVEEQPAPDPEQLAVEREAQLRAALEADPTDQPVVVALADLHRSRGQLDEAAAQLEVLGKPGLMTHDAQYLLASIERDRGHVEQAAALLEQMLRNRLPAFMDARRAFDTEITRLQDQLIARAEQGNIPAQHKAKLLSENEDVARAAFSAWLSEELERSGKLTTLQDEYQRQSDIVPVAILLGTVQLERARTATGEQREQLLDSAQSTFLSFRSEAGGLPDYHLSLGQVFFRLGKTEQAQAEFQHLLDDPAPGVQLLAAAGYRALGQFEQAREISETVYETSADQPGKHQAAVFRSLLAHDIDERRMWLQRGNQQDEYVRTSLLDVEADALRRDGKFAAADKKYAEVYSLYAAQAERQHGSFNNAALTLVARHACTGELRHVDDAVALMQGAVADSPDDGIVLGNYATVLDFRAQLELLDRFVPTKGLRISAPEVSSLLVEISRSSKHDELLAAVQGDPMRVRALDTWTRLETIAPQMTVPYMGQYEWQRLADDSAATAKMLERLRLVGGLDTSDGARATAEYVDGTNDEQGLQELTTRLEARAAAEQLGKRAKPATRAVLRQLDGDDLYQRSRIQQGEAALADARAAVQAYEDAQELWAEGLSTSSLASALVLVAVLEIEAEDPSVTEQWRARVRGDGFTLTLVDLRAEGAPLLNKLAAHSEFVRSVELRRAAPDASLTPMDLLIAEMIDDQTLRARALEQTARPAVDLGFEVLGVLAPYDTSSTRTRAWLVSARG</sequence>
<keyword evidence="2" id="KW-0472">Membrane</keyword>
<feature type="compositionally biased region" description="Acidic residues" evidence="1">
    <location>
        <begin position="505"/>
        <end position="515"/>
    </location>
</feature>
<dbReference type="SUPFAM" id="SSF48452">
    <property type="entry name" value="TPR-like"/>
    <property type="match status" value="1"/>
</dbReference>
<accession>A0A2S9YLV3</accession>
<evidence type="ECO:0008006" key="5">
    <source>
        <dbReference type="Google" id="ProtNLM"/>
    </source>
</evidence>
<reference evidence="3 4" key="1">
    <citation type="submission" date="2018-03" db="EMBL/GenBank/DDBJ databases">
        <title>Draft Genome Sequences of the Obligatory Marine Myxobacteria Enhygromyxa salina SWB007.</title>
        <authorList>
            <person name="Poehlein A."/>
            <person name="Moghaddam J.A."/>
            <person name="Harms H."/>
            <person name="Alanjari M."/>
            <person name="Koenig G.M."/>
            <person name="Daniel R."/>
            <person name="Schaeberle T.F."/>
        </authorList>
    </citation>
    <scope>NUCLEOTIDE SEQUENCE [LARGE SCALE GENOMIC DNA]</scope>
    <source>
        <strain evidence="3 4">SWB007</strain>
    </source>
</reference>
<protein>
    <recommendedName>
        <fullName evidence="5">Tetratricopeptide repeat protein</fullName>
    </recommendedName>
</protein>
<dbReference type="InterPro" id="IPR011990">
    <property type="entry name" value="TPR-like_helical_dom_sf"/>
</dbReference>
<evidence type="ECO:0000313" key="4">
    <source>
        <dbReference type="Proteomes" id="UP000238823"/>
    </source>
</evidence>
<comment type="caution">
    <text evidence="3">The sequence shown here is derived from an EMBL/GenBank/DDBJ whole genome shotgun (WGS) entry which is preliminary data.</text>
</comment>
<evidence type="ECO:0000256" key="1">
    <source>
        <dbReference type="SAM" id="MobiDB-lite"/>
    </source>
</evidence>
<keyword evidence="2" id="KW-1133">Transmembrane helix</keyword>
<dbReference type="AlphaFoldDB" id="A0A2S9YLV3"/>
<organism evidence="3 4">
    <name type="scientific">Enhygromyxa salina</name>
    <dbReference type="NCBI Taxonomy" id="215803"/>
    <lineage>
        <taxon>Bacteria</taxon>
        <taxon>Pseudomonadati</taxon>
        <taxon>Myxococcota</taxon>
        <taxon>Polyangia</taxon>
        <taxon>Nannocystales</taxon>
        <taxon>Nannocystaceae</taxon>
        <taxon>Enhygromyxa</taxon>
    </lineage>
</organism>
<dbReference type="EMBL" id="PVNL01000086">
    <property type="protein sequence ID" value="PRQ06060.1"/>
    <property type="molecule type" value="Genomic_DNA"/>
</dbReference>
<dbReference type="Gene3D" id="1.25.40.10">
    <property type="entry name" value="Tetratricopeptide repeat domain"/>
    <property type="match status" value="2"/>
</dbReference>
<gene>
    <name evidence="3" type="ORF">ENSA7_43220</name>
</gene>
<keyword evidence="2" id="KW-0812">Transmembrane</keyword>
<name>A0A2S9YLV3_9BACT</name>
<proteinExistence type="predicted"/>
<dbReference type="Proteomes" id="UP000238823">
    <property type="component" value="Unassembled WGS sequence"/>
</dbReference>